<comment type="caution">
    <text evidence="1">The sequence shown here is derived from an EMBL/GenBank/DDBJ whole genome shotgun (WGS) entry which is preliminary data.</text>
</comment>
<sequence length="360" mass="41100">MTPIEIRFSPLPSSGHQWLFLSYNPSYAYHLPAGYRFVPTDKEVIDYLIQTHACPEGFQIAGHIQKFHVYHVEPSQLPSLENVVDGLNKNYYLTELQKKYANVTSSTIVQRKCRAGGGYWKTGKTDPIFNEEGHKIGKKANLEHYDTQKRKTQWLMEEYRLLNNWSQWAICVVYQSKSKRENRRARSTYQGSNSSMLNFGEESVHCTGSLRFFDASEQNVPTYFENYQRVPASSHVPQSNLNPSNWPLTVQNFPASCSEPHPPAHHDCFPQQPPLPSSELNSWEESVPCTGSLSFFDASEQNVPTYFEEKYQRFPASSQVPQSNLNPGNWPLTVQNFPASCSEPHPAAHYMIGFPNNPPT</sequence>
<gene>
    <name evidence="1" type="ORF">Pint_14311</name>
</gene>
<organism evidence="1 2">
    <name type="scientific">Pistacia integerrima</name>
    <dbReference type="NCBI Taxonomy" id="434235"/>
    <lineage>
        <taxon>Eukaryota</taxon>
        <taxon>Viridiplantae</taxon>
        <taxon>Streptophyta</taxon>
        <taxon>Embryophyta</taxon>
        <taxon>Tracheophyta</taxon>
        <taxon>Spermatophyta</taxon>
        <taxon>Magnoliopsida</taxon>
        <taxon>eudicotyledons</taxon>
        <taxon>Gunneridae</taxon>
        <taxon>Pentapetalae</taxon>
        <taxon>rosids</taxon>
        <taxon>malvids</taxon>
        <taxon>Sapindales</taxon>
        <taxon>Anacardiaceae</taxon>
        <taxon>Pistacia</taxon>
    </lineage>
</organism>
<name>A0ACC0Y4N3_9ROSI</name>
<reference evidence="2" key="1">
    <citation type="journal article" date="2023" name="G3 (Bethesda)">
        <title>Genome assembly and association tests identify interacting loci associated with vigor, precocity, and sex in interspecific pistachio rootstocks.</title>
        <authorList>
            <person name="Palmer W."/>
            <person name="Jacygrad E."/>
            <person name="Sagayaradj S."/>
            <person name="Cavanaugh K."/>
            <person name="Han R."/>
            <person name="Bertier L."/>
            <person name="Beede B."/>
            <person name="Kafkas S."/>
            <person name="Golino D."/>
            <person name="Preece J."/>
            <person name="Michelmore R."/>
        </authorList>
    </citation>
    <scope>NUCLEOTIDE SEQUENCE [LARGE SCALE GENOMIC DNA]</scope>
</reference>
<proteinExistence type="predicted"/>
<keyword evidence="2" id="KW-1185">Reference proteome</keyword>
<protein>
    <submittedName>
        <fullName evidence="1">Uncharacterized protein</fullName>
    </submittedName>
</protein>
<evidence type="ECO:0000313" key="2">
    <source>
        <dbReference type="Proteomes" id="UP001163603"/>
    </source>
</evidence>
<dbReference type="EMBL" id="CM047743">
    <property type="protein sequence ID" value="KAJ0029949.1"/>
    <property type="molecule type" value="Genomic_DNA"/>
</dbReference>
<dbReference type="Proteomes" id="UP001163603">
    <property type="component" value="Chromosome 8"/>
</dbReference>
<accession>A0ACC0Y4N3</accession>
<evidence type="ECO:0000313" key="1">
    <source>
        <dbReference type="EMBL" id="KAJ0029949.1"/>
    </source>
</evidence>